<dbReference type="InterPro" id="IPR035938">
    <property type="entry name" value="Hemerythrin-like_sf"/>
</dbReference>
<evidence type="ECO:0000313" key="5">
    <source>
        <dbReference type="Proteomes" id="UP001597296"/>
    </source>
</evidence>
<evidence type="ECO:0000256" key="3">
    <source>
        <dbReference type="ARBA" id="ARBA00023004"/>
    </source>
</evidence>
<dbReference type="Gene3D" id="1.20.120.50">
    <property type="entry name" value="Hemerythrin-like"/>
    <property type="match status" value="1"/>
</dbReference>
<sequence>MSLETGIDTVDHGRRALIDAMADFFRILDDPLLDHAMVAERTGAVFLAMKAAFAAEDAFFAARGLNAEAHQARHGALILAYVDLCKKVVPKIKNLKQAQQICLEIYRIIDGSLYGHLKDEVQEYRALLRDRPQVA</sequence>
<keyword evidence="2" id="KW-0479">Metal-binding</keyword>
<accession>A0ABW5CFQ0</accession>
<dbReference type="SUPFAM" id="SSF47188">
    <property type="entry name" value="Hemerythrin-like"/>
    <property type="match status" value="1"/>
</dbReference>
<comment type="similarity">
    <text evidence="1">Belongs to the hemerythrin family.</text>
</comment>
<dbReference type="Proteomes" id="UP001597296">
    <property type="component" value="Unassembled WGS sequence"/>
</dbReference>
<proteinExistence type="inferred from homology"/>
<keyword evidence="3" id="KW-0408">Iron</keyword>
<evidence type="ECO:0008006" key="6">
    <source>
        <dbReference type="Google" id="ProtNLM"/>
    </source>
</evidence>
<comment type="caution">
    <text evidence="4">The sequence shown here is derived from an EMBL/GenBank/DDBJ whole genome shotgun (WGS) entry which is preliminary data.</text>
</comment>
<evidence type="ECO:0000256" key="2">
    <source>
        <dbReference type="ARBA" id="ARBA00022723"/>
    </source>
</evidence>
<evidence type="ECO:0000313" key="4">
    <source>
        <dbReference type="EMBL" id="MFD2235041.1"/>
    </source>
</evidence>
<keyword evidence="5" id="KW-1185">Reference proteome</keyword>
<protein>
    <recommendedName>
        <fullName evidence="6">Hemerythrin-like domain-containing protein</fullName>
    </recommendedName>
</protein>
<evidence type="ECO:0000256" key="1">
    <source>
        <dbReference type="ARBA" id="ARBA00010587"/>
    </source>
</evidence>
<dbReference type="RefSeq" id="WP_377317845.1">
    <property type="nucleotide sequence ID" value="NZ_JBHUIY010000034.1"/>
</dbReference>
<dbReference type="EMBL" id="JBHUIY010000034">
    <property type="protein sequence ID" value="MFD2235041.1"/>
    <property type="molecule type" value="Genomic_DNA"/>
</dbReference>
<organism evidence="4 5">
    <name type="scientific">Phaeospirillum tilakii</name>
    <dbReference type="NCBI Taxonomy" id="741673"/>
    <lineage>
        <taxon>Bacteria</taxon>
        <taxon>Pseudomonadati</taxon>
        <taxon>Pseudomonadota</taxon>
        <taxon>Alphaproteobacteria</taxon>
        <taxon>Rhodospirillales</taxon>
        <taxon>Rhodospirillaceae</taxon>
        <taxon>Phaeospirillum</taxon>
    </lineage>
</organism>
<name>A0ABW5CFQ0_9PROT</name>
<gene>
    <name evidence="4" type="ORF">ACFSNB_14600</name>
</gene>
<reference evidence="5" key="1">
    <citation type="journal article" date="2019" name="Int. J. Syst. Evol. Microbiol.">
        <title>The Global Catalogue of Microorganisms (GCM) 10K type strain sequencing project: providing services to taxonomists for standard genome sequencing and annotation.</title>
        <authorList>
            <consortium name="The Broad Institute Genomics Platform"/>
            <consortium name="The Broad Institute Genome Sequencing Center for Infectious Disease"/>
            <person name="Wu L."/>
            <person name="Ma J."/>
        </authorList>
    </citation>
    <scope>NUCLEOTIDE SEQUENCE [LARGE SCALE GENOMIC DNA]</scope>
    <source>
        <strain evidence="5">KCTC 15012</strain>
    </source>
</reference>